<evidence type="ECO:0000313" key="1">
    <source>
        <dbReference type="EMBL" id="KAI9921057.1"/>
    </source>
</evidence>
<proteinExistence type="predicted"/>
<keyword evidence="2" id="KW-1185">Reference proteome</keyword>
<name>A0ACC0WRR8_9STRA</name>
<evidence type="ECO:0000313" key="2">
    <source>
        <dbReference type="Proteomes" id="UP001163321"/>
    </source>
</evidence>
<protein>
    <submittedName>
        <fullName evidence="1">Uncharacterized protein</fullName>
    </submittedName>
</protein>
<dbReference type="Proteomes" id="UP001163321">
    <property type="component" value="Chromosome 1"/>
</dbReference>
<gene>
    <name evidence="1" type="ORF">PsorP6_002447</name>
</gene>
<sequence>METMRLKFKESFKLIDKDEQNMKQEYRRLELGGLPEMDALDRKLQADGALHAGTKLNREFKEAQVNIEELTRKGASVKLSVCDKKHMPNYGLPCSHIMRDLMIKHGNEARVSPASIHPHWFLDQTFNPMDCIPQQQLLPPMVMKPRQKKLITSEQKAAKRNGGAKRMNKCGGCDEYVRHNSKTCPIKYPHLATAPKSKRRKITPRKATTATATITPPAPAAGPLSSTAIKPTFSANIIPHFQWPQAEVKPFRDEAVTAKIFFLYHHFPRMDIHRYIRNY</sequence>
<dbReference type="EMBL" id="CM047580">
    <property type="protein sequence ID" value="KAI9921057.1"/>
    <property type="molecule type" value="Genomic_DNA"/>
</dbReference>
<accession>A0ACC0WRR8</accession>
<comment type="caution">
    <text evidence="1">The sequence shown here is derived from an EMBL/GenBank/DDBJ whole genome shotgun (WGS) entry which is preliminary data.</text>
</comment>
<reference evidence="1 2" key="1">
    <citation type="journal article" date="2022" name="bioRxiv">
        <title>The genome of the oomycete Peronosclerospora sorghi, a cosmopolitan pathogen of maize and sorghum, is inflated with dispersed pseudogenes.</title>
        <authorList>
            <person name="Fletcher K."/>
            <person name="Martin F."/>
            <person name="Isakeit T."/>
            <person name="Cavanaugh K."/>
            <person name="Magill C."/>
            <person name="Michelmore R."/>
        </authorList>
    </citation>
    <scope>NUCLEOTIDE SEQUENCE [LARGE SCALE GENOMIC DNA]</scope>
    <source>
        <strain evidence="1">P6</strain>
    </source>
</reference>
<organism evidence="1 2">
    <name type="scientific">Peronosclerospora sorghi</name>
    <dbReference type="NCBI Taxonomy" id="230839"/>
    <lineage>
        <taxon>Eukaryota</taxon>
        <taxon>Sar</taxon>
        <taxon>Stramenopiles</taxon>
        <taxon>Oomycota</taxon>
        <taxon>Peronosporomycetes</taxon>
        <taxon>Peronosporales</taxon>
        <taxon>Peronosporaceae</taxon>
        <taxon>Peronosclerospora</taxon>
    </lineage>
</organism>